<proteinExistence type="predicted"/>
<gene>
    <name evidence="1" type="ORF">CFBP5507_23570</name>
</gene>
<sequence>MTDQNFRWIVAVLLVVNTFFVCALAGAGFVYLSNDTSASASRMPLAGEQLPQAERQAFRRVLSDARKPMRETSAEARQARIEAASLMGADTLDTNALSDALERARKAEYAVRAAVELQAVEFARTLSLDARRRLAEGLLSREAPKPATK</sequence>
<name>A0A4Z1QM11_9HYPH</name>
<accession>A0A4Z1QM11</accession>
<dbReference type="InterPro" id="IPR025961">
    <property type="entry name" value="Metal_resist"/>
</dbReference>
<dbReference type="AlphaFoldDB" id="A0A4Z1QM11"/>
<reference evidence="1" key="1">
    <citation type="submission" date="2022-10" db="EMBL/GenBank/DDBJ databases">
        <title>Complete genome sequence of Agrobacterium salinitolerans CFBP5507.</title>
        <authorList>
            <person name="Tchabashvili S."/>
            <person name="Yen H.-C."/>
            <person name="Haryono M."/>
            <person name="Lin Y.-C."/>
            <person name="Lai E.-M."/>
            <person name="Kuo C.-H."/>
        </authorList>
    </citation>
    <scope>NUCLEOTIDE SEQUENCE</scope>
    <source>
        <strain evidence="1">CFBP5507</strain>
    </source>
</reference>
<evidence type="ECO:0000313" key="1">
    <source>
        <dbReference type="EMBL" id="UYZ10598.1"/>
    </source>
</evidence>
<dbReference type="KEGG" id="asal:CFBP5507_23570"/>
<evidence type="ECO:0000313" key="2">
    <source>
        <dbReference type="Proteomes" id="UP000298735"/>
    </source>
</evidence>
<dbReference type="EMBL" id="CP109969">
    <property type="protein sequence ID" value="UYZ10598.1"/>
    <property type="molecule type" value="Genomic_DNA"/>
</dbReference>
<protein>
    <submittedName>
        <fullName evidence="1">Periplasmic heavy metal sensor</fullName>
    </submittedName>
</protein>
<dbReference type="RefSeq" id="WP_137412094.1">
    <property type="nucleotide sequence ID" value="NZ_CP109969.1"/>
</dbReference>
<dbReference type="OrthoDB" id="8481641at2"/>
<dbReference type="Proteomes" id="UP000298735">
    <property type="component" value="Chromosome Linear"/>
</dbReference>
<dbReference type="Pfam" id="PF13801">
    <property type="entry name" value="Metal_resist"/>
    <property type="match status" value="1"/>
</dbReference>
<organism evidence="1 2">
    <name type="scientific">Agrobacterium salinitolerans</name>
    <dbReference type="NCBI Taxonomy" id="1183413"/>
    <lineage>
        <taxon>Bacteria</taxon>
        <taxon>Pseudomonadati</taxon>
        <taxon>Pseudomonadota</taxon>
        <taxon>Alphaproteobacteria</taxon>
        <taxon>Hyphomicrobiales</taxon>
        <taxon>Rhizobiaceae</taxon>
        <taxon>Rhizobium/Agrobacterium group</taxon>
        <taxon>Agrobacterium</taxon>
    </lineage>
</organism>